<dbReference type="AlphaFoldDB" id="A0AAV7L1S2"/>
<feature type="region of interest" description="Disordered" evidence="1">
    <location>
        <begin position="111"/>
        <end position="136"/>
    </location>
</feature>
<feature type="region of interest" description="Disordered" evidence="1">
    <location>
        <begin position="38"/>
        <end position="67"/>
    </location>
</feature>
<proteinExistence type="predicted"/>
<sequence>MKQLAPPKRFVNRKINKPSQPWYTKELKLLQRKYRQRERHWKHNLSPAEKAKEPQPTANRSREPTGPRITRKCLCVSVIFCDASFYPLDIQDAKIGGAALVRRVSFWPQTGAKPLTAPGSKRSPTLLVHPRPRQPH</sequence>
<organism evidence="2 3">
    <name type="scientific">Pleurodeles waltl</name>
    <name type="common">Iberian ribbed newt</name>
    <dbReference type="NCBI Taxonomy" id="8319"/>
    <lineage>
        <taxon>Eukaryota</taxon>
        <taxon>Metazoa</taxon>
        <taxon>Chordata</taxon>
        <taxon>Craniata</taxon>
        <taxon>Vertebrata</taxon>
        <taxon>Euteleostomi</taxon>
        <taxon>Amphibia</taxon>
        <taxon>Batrachia</taxon>
        <taxon>Caudata</taxon>
        <taxon>Salamandroidea</taxon>
        <taxon>Salamandridae</taxon>
        <taxon>Pleurodelinae</taxon>
        <taxon>Pleurodeles</taxon>
    </lineage>
</organism>
<accession>A0AAV7L1S2</accession>
<name>A0AAV7L1S2_PLEWA</name>
<keyword evidence="3" id="KW-1185">Reference proteome</keyword>
<evidence type="ECO:0000313" key="3">
    <source>
        <dbReference type="Proteomes" id="UP001066276"/>
    </source>
</evidence>
<gene>
    <name evidence="2" type="ORF">NDU88_005236</name>
</gene>
<protein>
    <submittedName>
        <fullName evidence="2">Uncharacterized protein</fullName>
    </submittedName>
</protein>
<evidence type="ECO:0000313" key="2">
    <source>
        <dbReference type="EMBL" id="KAJ1085103.1"/>
    </source>
</evidence>
<dbReference type="EMBL" id="JANPWB010000016">
    <property type="protein sequence ID" value="KAJ1085103.1"/>
    <property type="molecule type" value="Genomic_DNA"/>
</dbReference>
<evidence type="ECO:0000256" key="1">
    <source>
        <dbReference type="SAM" id="MobiDB-lite"/>
    </source>
</evidence>
<reference evidence="2" key="1">
    <citation type="journal article" date="2022" name="bioRxiv">
        <title>Sequencing and chromosome-scale assembly of the giantPleurodeles waltlgenome.</title>
        <authorList>
            <person name="Brown T."/>
            <person name="Elewa A."/>
            <person name="Iarovenko S."/>
            <person name="Subramanian E."/>
            <person name="Araus A.J."/>
            <person name="Petzold A."/>
            <person name="Susuki M."/>
            <person name="Suzuki K.-i.T."/>
            <person name="Hayashi T."/>
            <person name="Toyoda A."/>
            <person name="Oliveira C."/>
            <person name="Osipova E."/>
            <person name="Leigh N.D."/>
            <person name="Simon A."/>
            <person name="Yun M.H."/>
        </authorList>
    </citation>
    <scope>NUCLEOTIDE SEQUENCE</scope>
    <source>
        <strain evidence="2">20211129_DDA</strain>
        <tissue evidence="2">Liver</tissue>
    </source>
</reference>
<comment type="caution">
    <text evidence="2">The sequence shown here is derived from an EMBL/GenBank/DDBJ whole genome shotgun (WGS) entry which is preliminary data.</text>
</comment>
<dbReference type="Proteomes" id="UP001066276">
    <property type="component" value="Chromosome 12"/>
</dbReference>